<dbReference type="AlphaFoldDB" id="A0ABD5RSA5"/>
<keyword evidence="1" id="KW-0812">Transmembrane</keyword>
<dbReference type="RefSeq" id="WP_282594493.1">
    <property type="nucleotide sequence ID" value="NZ_JALLGW010000001.1"/>
</dbReference>
<gene>
    <name evidence="4" type="ORF">ACFPYI_18955</name>
</gene>
<dbReference type="Proteomes" id="UP001596099">
    <property type="component" value="Unassembled WGS sequence"/>
</dbReference>
<feature type="transmembrane region" description="Helical" evidence="1">
    <location>
        <begin position="264"/>
        <end position="283"/>
    </location>
</feature>
<feature type="transmembrane region" description="Helical" evidence="1">
    <location>
        <begin position="335"/>
        <end position="359"/>
    </location>
</feature>
<proteinExistence type="predicted"/>
<dbReference type="InterPro" id="IPR050256">
    <property type="entry name" value="Glycosyltransferase_2"/>
</dbReference>
<feature type="domain" description="Glycosyltransferase 2-like" evidence="2">
    <location>
        <begin position="1"/>
        <end position="157"/>
    </location>
</feature>
<dbReference type="Pfam" id="PF26629">
    <property type="entry name" value="GT2_TM_C"/>
    <property type="match status" value="1"/>
</dbReference>
<dbReference type="InterPro" id="IPR001173">
    <property type="entry name" value="Glyco_trans_2-like"/>
</dbReference>
<dbReference type="InterPro" id="IPR029044">
    <property type="entry name" value="Nucleotide-diphossugar_trans"/>
</dbReference>
<evidence type="ECO:0000259" key="2">
    <source>
        <dbReference type="Pfam" id="PF00535"/>
    </source>
</evidence>
<feature type="domain" description="Low-salt glycan biosynthesis hexosyltransferase Agl6 C-terminal transmembrane region" evidence="3">
    <location>
        <begin position="279"/>
        <end position="362"/>
    </location>
</feature>
<sequence>MPTLNEEEGIAECIDRIKNALVDIGVYGEIIVSDDSTDRTPEIAREMGAIVVNPDGKGYGYAYQYAFEHARGEFIAIGDADCTYDFEELPKLYDLVANGDADMAMGSRLEGKILPGSMPKLHQYVGNPLLTKFLNVFYGAGVSDAHSGMRVFTQDALATMDCETTGMEFASEMIMEAGARGLTIEEVPITYHARAGEAKLDSFRDGWRHVKFMLENAPGYLFSVPGFVLGTFGLLLMGLAFFHVSLGGFTPGAHSMMAGSLLTLVGYQIASMGVFATITTNPIRKPEDRVTTWITNNLRLEQGATLGTIIFGAGAAYGAVLFGQWASSGFSQLPLLMADVVALTAVVLGIQIVFGSFFLSAIAE</sequence>
<evidence type="ECO:0000313" key="4">
    <source>
        <dbReference type="EMBL" id="MFC5973413.1"/>
    </source>
</evidence>
<evidence type="ECO:0000259" key="3">
    <source>
        <dbReference type="Pfam" id="PF26629"/>
    </source>
</evidence>
<reference evidence="4 5" key="1">
    <citation type="journal article" date="2019" name="Int. J. Syst. Evol. Microbiol.">
        <title>The Global Catalogue of Microorganisms (GCM) 10K type strain sequencing project: providing services to taxonomists for standard genome sequencing and annotation.</title>
        <authorList>
            <consortium name="The Broad Institute Genomics Platform"/>
            <consortium name="The Broad Institute Genome Sequencing Center for Infectious Disease"/>
            <person name="Wu L."/>
            <person name="Ma J."/>
        </authorList>
    </citation>
    <scope>NUCLEOTIDE SEQUENCE [LARGE SCALE GENOMIC DNA]</scope>
    <source>
        <strain evidence="4 5">CGMCC 1.12543</strain>
    </source>
</reference>
<dbReference type="EMBL" id="JBHSQH010000001">
    <property type="protein sequence ID" value="MFC5973413.1"/>
    <property type="molecule type" value="Genomic_DNA"/>
</dbReference>
<dbReference type="PANTHER" id="PTHR48090">
    <property type="entry name" value="UNDECAPRENYL-PHOSPHATE 4-DEOXY-4-FORMAMIDO-L-ARABINOSE TRANSFERASE-RELATED"/>
    <property type="match status" value="1"/>
</dbReference>
<feature type="transmembrane region" description="Helical" evidence="1">
    <location>
        <begin position="220"/>
        <end position="244"/>
    </location>
</feature>
<dbReference type="PANTHER" id="PTHR48090:SF7">
    <property type="entry name" value="RFBJ PROTEIN"/>
    <property type="match status" value="1"/>
</dbReference>
<keyword evidence="1" id="KW-0472">Membrane</keyword>
<comment type="caution">
    <text evidence="4">The sequence shown here is derived from an EMBL/GenBank/DDBJ whole genome shotgun (WGS) entry which is preliminary data.</text>
</comment>
<dbReference type="Pfam" id="PF00535">
    <property type="entry name" value="Glycos_transf_2"/>
    <property type="match status" value="1"/>
</dbReference>
<dbReference type="InterPro" id="IPR058718">
    <property type="entry name" value="Agl6_TM_C"/>
</dbReference>
<name>A0ABD5RSA5_9EURY</name>
<protein>
    <submittedName>
        <fullName evidence="4">Glycosyltransferase family 2 protein</fullName>
    </submittedName>
</protein>
<evidence type="ECO:0000313" key="5">
    <source>
        <dbReference type="Proteomes" id="UP001596099"/>
    </source>
</evidence>
<organism evidence="4 5">
    <name type="scientific">Halomarina salina</name>
    <dbReference type="NCBI Taxonomy" id="1872699"/>
    <lineage>
        <taxon>Archaea</taxon>
        <taxon>Methanobacteriati</taxon>
        <taxon>Methanobacteriota</taxon>
        <taxon>Stenosarchaea group</taxon>
        <taxon>Halobacteria</taxon>
        <taxon>Halobacteriales</taxon>
        <taxon>Natronomonadaceae</taxon>
        <taxon>Halomarina</taxon>
    </lineage>
</organism>
<accession>A0ABD5RSA5</accession>
<dbReference type="SUPFAM" id="SSF53448">
    <property type="entry name" value="Nucleotide-diphospho-sugar transferases"/>
    <property type="match status" value="1"/>
</dbReference>
<feature type="transmembrane region" description="Helical" evidence="1">
    <location>
        <begin position="304"/>
        <end position="323"/>
    </location>
</feature>
<keyword evidence="5" id="KW-1185">Reference proteome</keyword>
<dbReference type="Gene3D" id="3.90.550.10">
    <property type="entry name" value="Spore Coat Polysaccharide Biosynthesis Protein SpsA, Chain A"/>
    <property type="match status" value="1"/>
</dbReference>
<keyword evidence="1" id="KW-1133">Transmembrane helix</keyword>
<evidence type="ECO:0000256" key="1">
    <source>
        <dbReference type="SAM" id="Phobius"/>
    </source>
</evidence>
<dbReference type="CDD" id="cd04179">
    <property type="entry name" value="DPM_DPG-synthase_like"/>
    <property type="match status" value="1"/>
</dbReference>